<keyword evidence="1" id="KW-0175">Coiled coil</keyword>
<name>A0A1E5XTT1_9HYPH</name>
<evidence type="ECO:0000256" key="1">
    <source>
        <dbReference type="SAM" id="Coils"/>
    </source>
</evidence>
<keyword evidence="4" id="KW-1185">Reference proteome</keyword>
<sequence>MAIDARTRKKLIRILKLLGSDQPGERDSAALAAHKLVASLGTDWDTLLEPPPETKVVIRRVREWDINHQEAAETRIRQLRDTNERQARQIRGLRTRVNSLLDRERLRRTSKDDEDEMRPDGSPPP</sequence>
<evidence type="ECO:0000256" key="2">
    <source>
        <dbReference type="SAM" id="MobiDB-lite"/>
    </source>
</evidence>
<accession>A0A1E5XTT1</accession>
<protein>
    <submittedName>
        <fullName evidence="3">Uncharacterized protein</fullName>
    </submittedName>
</protein>
<dbReference type="AlphaFoldDB" id="A0A1E5XTT1"/>
<gene>
    <name evidence="3" type="ORF">VW23_013590</name>
</gene>
<feature type="coiled-coil region" evidence="1">
    <location>
        <begin position="69"/>
        <end position="96"/>
    </location>
</feature>
<comment type="caution">
    <text evidence="3">The sequence shown here is derived from an EMBL/GenBank/DDBJ whole genome shotgun (WGS) entry which is preliminary data.</text>
</comment>
<dbReference type="Proteomes" id="UP000095463">
    <property type="component" value="Unassembled WGS sequence"/>
</dbReference>
<organism evidence="3 4">
    <name type="scientific">Devosia insulae DS-56</name>
    <dbReference type="NCBI Taxonomy" id="1116389"/>
    <lineage>
        <taxon>Bacteria</taxon>
        <taxon>Pseudomonadati</taxon>
        <taxon>Pseudomonadota</taxon>
        <taxon>Alphaproteobacteria</taxon>
        <taxon>Hyphomicrobiales</taxon>
        <taxon>Devosiaceae</taxon>
        <taxon>Devosia</taxon>
    </lineage>
</organism>
<evidence type="ECO:0000313" key="3">
    <source>
        <dbReference type="EMBL" id="OEO32007.1"/>
    </source>
</evidence>
<proteinExistence type="predicted"/>
<reference evidence="3 4" key="1">
    <citation type="journal article" date="2015" name="Genome Announc.">
        <title>Genome Assemblies of Three Soil-Associated Devosia species: D. insulae, D. limi, and D. soli.</title>
        <authorList>
            <person name="Hassan Y.I."/>
            <person name="Lepp D."/>
            <person name="Zhou T."/>
        </authorList>
    </citation>
    <scope>NUCLEOTIDE SEQUENCE [LARGE SCALE GENOMIC DNA]</scope>
    <source>
        <strain evidence="3 4">DS-56</strain>
    </source>
</reference>
<feature type="compositionally biased region" description="Basic and acidic residues" evidence="2">
    <location>
        <begin position="101"/>
        <end position="111"/>
    </location>
</feature>
<feature type="region of interest" description="Disordered" evidence="2">
    <location>
        <begin position="101"/>
        <end position="125"/>
    </location>
</feature>
<dbReference type="EMBL" id="LAJE02000103">
    <property type="protein sequence ID" value="OEO32007.1"/>
    <property type="molecule type" value="Genomic_DNA"/>
</dbReference>
<dbReference type="RefSeq" id="WP_069908832.1">
    <property type="nucleotide sequence ID" value="NZ_LAJE02000103.1"/>
</dbReference>
<evidence type="ECO:0000313" key="4">
    <source>
        <dbReference type="Proteomes" id="UP000095463"/>
    </source>
</evidence>
<dbReference type="OrthoDB" id="7949259at2"/>